<gene>
    <name evidence="1" type="ORF">Q8A64_08395</name>
</gene>
<evidence type="ECO:0000313" key="2">
    <source>
        <dbReference type="Proteomes" id="UP001225596"/>
    </source>
</evidence>
<dbReference type="SUPFAM" id="SSF53187">
    <property type="entry name" value="Zn-dependent exopeptidases"/>
    <property type="match status" value="1"/>
</dbReference>
<dbReference type="InterPro" id="IPR007709">
    <property type="entry name" value="N-FG_amidohydro"/>
</dbReference>
<keyword evidence="2" id="KW-1185">Reference proteome</keyword>
<name>A0ABU1BNI8_9BURK</name>
<dbReference type="Proteomes" id="UP001225596">
    <property type="component" value="Unassembled WGS sequence"/>
</dbReference>
<proteinExistence type="predicted"/>
<dbReference type="Pfam" id="PF05013">
    <property type="entry name" value="FGase"/>
    <property type="match status" value="1"/>
</dbReference>
<comment type="caution">
    <text evidence="1">The sequence shown here is derived from an EMBL/GenBank/DDBJ whole genome shotgun (WGS) entry which is preliminary data.</text>
</comment>
<dbReference type="Gene3D" id="3.40.630.40">
    <property type="entry name" value="Zn-dependent exopeptidases"/>
    <property type="match status" value="1"/>
</dbReference>
<dbReference type="EMBL" id="JAUYVH010000003">
    <property type="protein sequence ID" value="MDQ9170429.1"/>
    <property type="molecule type" value="Genomic_DNA"/>
</dbReference>
<dbReference type="RefSeq" id="WP_338436350.1">
    <property type="nucleotide sequence ID" value="NZ_JAUYVH010000003.1"/>
</dbReference>
<sequence length="244" mass="27763">MPSVRPHVPAVVSRDFFIVTCEHGGNRIPARYRNYFSGHGGFLETHRGYDRGALPMARSLASALSAPLFYTTVSRLLIDLNRSPNHPKLYSELTRPLPRQVKQEIMERHYLPYRTEVESRVAQAVKQGRRVIHISSHSFTPELNGEVRDADIGLLYDSKRSEESKLCRLWQAALKKSLPDLRVRMNYPYSGSSDGLTAALRKRFTPDTYTGVELELNQLHAYTDDRHWRALCTGIIKALSQALA</sequence>
<reference evidence="1 2" key="1">
    <citation type="submission" date="2023-08" db="EMBL/GenBank/DDBJ databases">
        <title>Oxalobacteraceae gen .nov., isolated from river sludge outside the plant.</title>
        <authorList>
            <person name="Zhao S.Y."/>
        </authorList>
    </citation>
    <scope>NUCLEOTIDE SEQUENCE [LARGE SCALE GENOMIC DNA]</scope>
    <source>
        <strain evidence="1 2">R-40</strain>
    </source>
</reference>
<accession>A0ABU1BNI8</accession>
<organism evidence="1 2">
    <name type="scientific">Keguizhuia sedimenti</name>
    <dbReference type="NCBI Taxonomy" id="3064264"/>
    <lineage>
        <taxon>Bacteria</taxon>
        <taxon>Pseudomonadati</taxon>
        <taxon>Pseudomonadota</taxon>
        <taxon>Betaproteobacteria</taxon>
        <taxon>Burkholderiales</taxon>
        <taxon>Oxalobacteraceae</taxon>
        <taxon>Keguizhuia</taxon>
    </lineage>
</organism>
<evidence type="ECO:0000313" key="1">
    <source>
        <dbReference type="EMBL" id="MDQ9170429.1"/>
    </source>
</evidence>
<protein>
    <submittedName>
        <fullName evidence="1">N-formylglutamate amidohydrolase</fullName>
    </submittedName>
</protein>